<dbReference type="SMART" id="SM00112">
    <property type="entry name" value="CA"/>
    <property type="match status" value="11"/>
</dbReference>
<dbReference type="GO" id="GO:0008013">
    <property type="term" value="F:beta-catenin binding"/>
    <property type="evidence" value="ECO:0007669"/>
    <property type="project" value="TreeGrafter"/>
</dbReference>
<dbReference type="InterPro" id="IPR039808">
    <property type="entry name" value="Cadherin"/>
</dbReference>
<comment type="caution">
    <text evidence="16">The sequence shown here is derived from an EMBL/GenBank/DDBJ whole genome shotgun (WGS) entry which is preliminary data.</text>
</comment>
<evidence type="ECO:0000256" key="5">
    <source>
        <dbReference type="ARBA" id="ARBA00022737"/>
    </source>
</evidence>
<evidence type="ECO:0000256" key="3">
    <source>
        <dbReference type="ARBA" id="ARBA00022692"/>
    </source>
</evidence>
<keyword evidence="10" id="KW-1015">Disulfide bond</keyword>
<evidence type="ECO:0000256" key="14">
    <source>
        <dbReference type="SAM" id="SignalP"/>
    </source>
</evidence>
<feature type="compositionally biased region" description="Basic and acidic residues" evidence="13">
    <location>
        <begin position="1881"/>
        <end position="1896"/>
    </location>
</feature>
<evidence type="ECO:0000256" key="10">
    <source>
        <dbReference type="ARBA" id="ARBA00023157"/>
    </source>
</evidence>
<keyword evidence="4 14" id="KW-0732">Signal</keyword>
<feature type="domain" description="Cadherin" evidence="15">
    <location>
        <begin position="623"/>
        <end position="723"/>
    </location>
</feature>
<dbReference type="GO" id="GO:0007605">
    <property type="term" value="P:sensory perception of sound"/>
    <property type="evidence" value="ECO:0007669"/>
    <property type="project" value="InterPro"/>
</dbReference>
<dbReference type="GO" id="GO:0001750">
    <property type="term" value="C:photoreceptor outer segment"/>
    <property type="evidence" value="ECO:0007669"/>
    <property type="project" value="UniProtKB-ARBA"/>
</dbReference>
<feature type="compositionally biased region" description="Acidic residues" evidence="13">
    <location>
        <begin position="2207"/>
        <end position="2217"/>
    </location>
</feature>
<feature type="compositionally biased region" description="Polar residues" evidence="13">
    <location>
        <begin position="2257"/>
        <end position="2271"/>
    </location>
</feature>
<feature type="domain" description="Cadherin" evidence="15">
    <location>
        <begin position="154"/>
        <end position="271"/>
    </location>
</feature>
<dbReference type="CDD" id="cd11304">
    <property type="entry name" value="Cadherin_repeat"/>
    <property type="match status" value="11"/>
</dbReference>
<name>A0A9Q1DZS8_CONCO</name>
<feature type="domain" description="Cadherin" evidence="15">
    <location>
        <begin position="1043"/>
        <end position="1150"/>
    </location>
</feature>
<dbReference type="InterPro" id="IPR015919">
    <property type="entry name" value="Cadherin-like_sf"/>
</dbReference>
<feature type="signal peptide" evidence="14">
    <location>
        <begin position="1"/>
        <end position="26"/>
    </location>
</feature>
<proteinExistence type="predicted"/>
<dbReference type="InterPro" id="IPR020894">
    <property type="entry name" value="Cadherin_CS"/>
</dbReference>
<dbReference type="InterPro" id="IPR056989">
    <property type="entry name" value="PCDH15_12th_dom"/>
</dbReference>
<dbReference type="OrthoDB" id="10029135at2759"/>
<dbReference type="GO" id="GO:0016342">
    <property type="term" value="C:catenin complex"/>
    <property type="evidence" value="ECO:0007669"/>
    <property type="project" value="TreeGrafter"/>
</dbReference>
<feature type="region of interest" description="Disordered" evidence="13">
    <location>
        <begin position="1792"/>
        <end position="1814"/>
    </location>
</feature>
<evidence type="ECO:0000256" key="7">
    <source>
        <dbReference type="ARBA" id="ARBA00022889"/>
    </source>
</evidence>
<dbReference type="GO" id="GO:0007156">
    <property type="term" value="P:homophilic cell adhesion via plasma membrane adhesion molecules"/>
    <property type="evidence" value="ECO:0007669"/>
    <property type="project" value="InterPro"/>
</dbReference>
<feature type="compositionally biased region" description="Basic and acidic residues" evidence="13">
    <location>
        <begin position="2174"/>
        <end position="2184"/>
    </location>
</feature>
<dbReference type="FunFam" id="2.60.40.60:FF:000050">
    <property type="entry name" value="protocadherin-15 isoform X1"/>
    <property type="match status" value="1"/>
</dbReference>
<dbReference type="PROSITE" id="PS00232">
    <property type="entry name" value="CADHERIN_1"/>
    <property type="match status" value="4"/>
</dbReference>
<dbReference type="FunFam" id="2.60.40.60:FF:000048">
    <property type="entry name" value="protocadherin-15 isoform X1"/>
    <property type="match status" value="1"/>
</dbReference>
<dbReference type="Pfam" id="PF23206">
    <property type="entry name" value="PCDH15_12th"/>
    <property type="match status" value="1"/>
</dbReference>
<feature type="compositionally biased region" description="Low complexity" evidence="13">
    <location>
        <begin position="1802"/>
        <end position="1813"/>
    </location>
</feature>
<dbReference type="Proteomes" id="UP001152803">
    <property type="component" value="Unassembled WGS sequence"/>
</dbReference>
<keyword evidence="3" id="KW-0812">Transmembrane</keyword>
<feature type="compositionally biased region" description="Polar residues" evidence="13">
    <location>
        <begin position="2310"/>
        <end position="2330"/>
    </location>
</feature>
<sequence>MRLGSCLLQWLGIGTAILSLVSNSRSQDNAEDWHYEECKLSRTGPPATIVAIDEESPNGTVLVENMQINGRSQDPDRTISLSLRDNYDRWVILDPVAQRLYLNSTGRVLDRDPPSYTLSIVVQVQCTNELVGTVILHEVRIVVRDRNDNTPRFQQPRYYVAVNELTPVGTTIFTGFAGNNGATDIDDGPNGQIEYIIQFNPNDPTSNRTFSIPLTLAGSVVLRERLNYEETTRYLVIIQANDRAPYPNDRLTATTTLTVDVLDGDDLGPMFLPCTPVGHTQDCNPLTYKAVILEFTDPSRVNPVNVTPPIQAVDQDRNIQPPSDRPGILYSILVGKPETYAEYFSLNQTTAELHLLKPISRDLYHKFDLVIKAEQDNGHPLPAFASLHIEVLDENNQAPYFNVSSYDGFIMESAPVGTTISSNPNLTAPLSIIALDNDIEETKDPMVEISLDSYNTIFSVTPLGIARYLTLLKPVDREEQQTYTFTMIASDGVQESVPVTVNISVIDANDNTPTFPNISYSVDVYTDMQPGETVLRLMAQDADEGPNGMISYEILAGDQGDFTIDKRSGLIAVAPGVDLVVGRSYALTVKAEDNAHESQRRSSITTVYIEVLPPNNQSPPRFPFFTYNLEVSEAMRTRAVLLNLQAMDREKDPITYHIQSGDSENNFNLSESSGLLVLRKALDRETTDQYVLIITAGDGRPEGISTATVTIVVTDVNDNDPVFDTLLPKNFTVQEEQANLFVGQVKASDPDAGVNGQVRYRLVSHAGLFRINANGSVFTAVPLDREARSEYRVIVEASDGAVDPRRTTVTLSVQVLDVDDNSPVFSQASYAASLPENSPPGTVVLQLSAKDADLNSNITYRIRTEEASKLFSVNPVTGQLSVLQTLDFESLSTSEATYTFVVEALDSGGSMPPGMATVTVKVTDMNDYSPAFSQAMYRGMVAPDAVKGTVIATVFAEDQDPADTAASRVRYRVDPDQFPYSNSIFEVEEDSGNIIARVNLNEEPSTTFRLVVIAYDDGDPVKLNRTLVEITVLQPSVIPVFIQEEYRFAPVSENAKVGKVIGAVMAAAVNQTIVYSIVEGNGNGVFSMNNITGVISTASLLDYESVSGYVLRVQADSMSVVASNLRVTAKTNTAKVFIDVQDENDHPPVFTKKLYLGGVTEDSKTFTSVLQVQALDKDTGNYSSMQYRLNIPPTARNKKDGFVVEPYTGVIKTAIMYRNMRRSYFKFDVVATDNYGKGLSSKAQVVVSVVNQLDMQVVVSNVPPTDVEQNKDRLIGILERYVQDQIAGAKIVVESIGPRRYGEGYEQEDYSKSDLMVYAIDPMTNRAISRQELFKFLDGKLLDINKEFQPHLGPGGRILEIRTPDILASVKKAAQAMGYTEGALLALAIIIIVCCIPAILIVMVTYKQRQAECAKTARIQMALPAGKTAGGGANNLYEELGDSSMAKRCVLEEGDRQRLISTFASRAIAAHKQSSANGTLLNNLPKSASNVTFLSDENPLTTKNPLYEDGTISSPEPEGASERRRELLGLQSSGGKDVRDWFPQGNAWTLPSRLHKAQMYDSLRRQVVMDPVQWEMELVKTEVKEKTEGHLEAFQLPGPRGPETKLTVREQARQFEQQALLETKPHPSCESRCSLPADFLLSTLESLQPPFYSGSAAGRDAPPCIIITESDGTPPPSRKPTPPVLRKFSYLPADTIKAPKRELKGILKNIQNIAEIEKSVANMYSQIDKKRKAPKPQVSVESEPSSSQTEPPDPPEPPGPPEVAGPPEEQAAVPKLNLNPIVEELEKRFPSQSTALRGYGHQEQQQLLRPSLLRPEELSMESGIDPGQEYYTQDYYNYDHGYELPQYGSRRKLISPSGLYDEYGEVIVDDDGSFYYSPHGSEAEVSTRGRQPKRDQGLPGRPQKEAFGVPPPADPVDQAEPTDKGPESGGSKAAKRTKLIMKLSKFLVASRGTAEQDDASTPIPASRLVPWKKSRIFPMMFSKEKNDGRDYNKLASTRRLDSLDGGMVIGGSYFKSDAKSSAKKRLGKALNRINISQKLHSRRVSQSSSSKSETEEASSQAAGDSDRDVRRPKVSISDMGESESEAGSTGPSMGEEDSLSKSSIAPYTEGKSYVKLDMHPNYPNESTVDSDNEGPRGSSTRSSSRSGSGRTSGAKSRGALAYSQGSGKLSSESEVNKEVTDRSSRSPRSTRGSSRSRKSYFHGGPEDTIEEESEEEQSVSGEEEQRTESPQSEDSEEGMSEGPTSKRSSLKQSSQSDNNTSVGSHSETTVRTKTRSNVNENSEEGNELSPISEEDEDPGASKVASLARKSGSTVSGRANSRKSMSGTTGHSASSRPRTSRSGRSAISGSRSLSSANVVSRSRRSSAARASLDPGSQSSLDGTTEEEESENETTDSEATGAGTFK</sequence>
<evidence type="ECO:0000256" key="1">
    <source>
        <dbReference type="ARBA" id="ARBA00004251"/>
    </source>
</evidence>
<feature type="compositionally biased region" description="Polar residues" evidence="13">
    <location>
        <begin position="2163"/>
        <end position="2173"/>
    </location>
</feature>
<evidence type="ECO:0000313" key="16">
    <source>
        <dbReference type="EMBL" id="KAJ8284825.1"/>
    </source>
</evidence>
<feature type="domain" description="Cadherin" evidence="15">
    <location>
        <begin position="725"/>
        <end position="825"/>
    </location>
</feature>
<dbReference type="FunFam" id="2.60.40.60:FF:000063">
    <property type="entry name" value="protocadherin-15 isoform X1"/>
    <property type="match status" value="1"/>
</dbReference>
<dbReference type="GO" id="GO:0032420">
    <property type="term" value="C:stereocilium"/>
    <property type="evidence" value="ECO:0007669"/>
    <property type="project" value="InterPro"/>
</dbReference>
<dbReference type="PROSITE" id="PS50268">
    <property type="entry name" value="CADHERIN_2"/>
    <property type="match status" value="11"/>
</dbReference>
<feature type="chain" id="PRO_5040191032" description="Protocadherin-15" evidence="14">
    <location>
        <begin position="27"/>
        <end position="2404"/>
    </location>
</feature>
<dbReference type="FunFam" id="2.60.40.60:FF:000057">
    <property type="entry name" value="protocadherin-15 isoform X1"/>
    <property type="match status" value="1"/>
</dbReference>
<feature type="compositionally biased region" description="Low complexity" evidence="13">
    <location>
        <begin position="2136"/>
        <end position="2159"/>
    </location>
</feature>
<feature type="domain" description="Cadherin" evidence="15">
    <location>
        <begin position="826"/>
        <end position="932"/>
    </location>
</feature>
<evidence type="ECO:0000256" key="8">
    <source>
        <dbReference type="ARBA" id="ARBA00022989"/>
    </source>
</evidence>
<feature type="compositionally biased region" description="Low complexity" evidence="13">
    <location>
        <begin position="2045"/>
        <end position="2062"/>
    </location>
</feature>
<dbReference type="PANTHER" id="PTHR24027">
    <property type="entry name" value="CADHERIN-23"/>
    <property type="match status" value="1"/>
</dbReference>
<keyword evidence="8" id="KW-1133">Transmembrane helix</keyword>
<dbReference type="Pfam" id="PF18432">
    <property type="entry name" value="ECD"/>
    <property type="match status" value="1"/>
</dbReference>
<feature type="region of interest" description="Disordered" evidence="13">
    <location>
        <begin position="2029"/>
        <end position="2404"/>
    </location>
</feature>
<feature type="compositionally biased region" description="Acidic residues" evidence="13">
    <location>
        <begin position="2281"/>
        <end position="2298"/>
    </location>
</feature>
<protein>
    <recommendedName>
        <fullName evidence="11">Protocadherin-15</fullName>
    </recommendedName>
</protein>
<dbReference type="FunFam" id="2.60.40.60:FF:000020">
    <property type="entry name" value="Dachsous cadherin-related 1b"/>
    <property type="match status" value="1"/>
</dbReference>
<keyword evidence="2" id="KW-1003">Cell membrane</keyword>
<dbReference type="FunFam" id="2.60.40.3430:FF:000001">
    <property type="entry name" value="protocadherin-15 isoform X1"/>
    <property type="match status" value="1"/>
</dbReference>
<evidence type="ECO:0000256" key="9">
    <source>
        <dbReference type="ARBA" id="ARBA00023136"/>
    </source>
</evidence>
<dbReference type="Gene3D" id="2.60.40.60">
    <property type="entry name" value="Cadherins"/>
    <property type="match status" value="10"/>
</dbReference>
<feature type="domain" description="Cadherin" evidence="15">
    <location>
        <begin position="44"/>
        <end position="153"/>
    </location>
</feature>
<dbReference type="FunFam" id="2.60.40.60:FF:000047">
    <property type="entry name" value="protocadherin-15 isoform X1"/>
    <property type="match status" value="1"/>
</dbReference>
<dbReference type="EMBL" id="JAFJMO010000002">
    <property type="protein sequence ID" value="KAJ8284825.1"/>
    <property type="molecule type" value="Genomic_DNA"/>
</dbReference>
<dbReference type="GO" id="GO:0016477">
    <property type="term" value="P:cell migration"/>
    <property type="evidence" value="ECO:0007669"/>
    <property type="project" value="TreeGrafter"/>
</dbReference>
<dbReference type="FunFam" id="2.60.40.60:FF:000070">
    <property type="entry name" value="protocadherin-15 isoform X1"/>
    <property type="match status" value="1"/>
</dbReference>
<accession>A0A9Q1DZS8</accession>
<dbReference type="GO" id="GO:0009653">
    <property type="term" value="P:anatomical structure morphogenesis"/>
    <property type="evidence" value="ECO:0007669"/>
    <property type="project" value="UniProtKB-ARBA"/>
</dbReference>
<keyword evidence="5" id="KW-0677">Repeat</keyword>
<feature type="domain" description="Cadherin" evidence="15">
    <location>
        <begin position="516"/>
        <end position="622"/>
    </location>
</feature>
<evidence type="ECO:0000313" key="17">
    <source>
        <dbReference type="Proteomes" id="UP001152803"/>
    </source>
</evidence>
<feature type="region of interest" description="Disordered" evidence="13">
    <location>
        <begin position="1495"/>
        <end position="1523"/>
    </location>
</feature>
<dbReference type="GO" id="GO:0050957">
    <property type="term" value="P:equilibrioception"/>
    <property type="evidence" value="ECO:0007669"/>
    <property type="project" value="UniProtKB-ARBA"/>
</dbReference>
<feature type="region of interest" description="Disordered" evidence="13">
    <location>
        <begin position="1871"/>
        <end position="1936"/>
    </location>
</feature>
<evidence type="ECO:0000256" key="4">
    <source>
        <dbReference type="ARBA" id="ARBA00022729"/>
    </source>
</evidence>
<evidence type="ECO:0000256" key="11">
    <source>
        <dbReference type="ARBA" id="ARBA00072302"/>
    </source>
</evidence>
<dbReference type="PRINTS" id="PR00205">
    <property type="entry name" value="CADHERIN"/>
</dbReference>
<feature type="compositionally biased region" description="Low complexity" evidence="13">
    <location>
        <begin position="1765"/>
        <end position="1774"/>
    </location>
</feature>
<dbReference type="GO" id="GO:0048839">
    <property type="term" value="P:inner ear development"/>
    <property type="evidence" value="ECO:0007669"/>
    <property type="project" value="InterPro"/>
</dbReference>
<dbReference type="Gene3D" id="2.60.40.3430">
    <property type="match status" value="1"/>
</dbReference>
<evidence type="ECO:0000259" key="15">
    <source>
        <dbReference type="PROSITE" id="PS50268"/>
    </source>
</evidence>
<dbReference type="InterPro" id="IPR030718">
    <property type="entry name" value="EC_dom_sf"/>
</dbReference>
<organism evidence="16 17">
    <name type="scientific">Conger conger</name>
    <name type="common">Conger eel</name>
    <name type="synonym">Muraena conger</name>
    <dbReference type="NCBI Taxonomy" id="82655"/>
    <lineage>
        <taxon>Eukaryota</taxon>
        <taxon>Metazoa</taxon>
        <taxon>Chordata</taxon>
        <taxon>Craniata</taxon>
        <taxon>Vertebrata</taxon>
        <taxon>Euteleostomi</taxon>
        <taxon>Actinopterygii</taxon>
        <taxon>Neopterygii</taxon>
        <taxon>Teleostei</taxon>
        <taxon>Anguilliformes</taxon>
        <taxon>Congridae</taxon>
        <taxon>Conger</taxon>
    </lineage>
</organism>
<feature type="domain" description="Cadherin" evidence="15">
    <location>
        <begin position="1151"/>
        <end position="1266"/>
    </location>
</feature>
<dbReference type="GO" id="GO:0045296">
    <property type="term" value="F:cadherin binding"/>
    <property type="evidence" value="ECO:0007669"/>
    <property type="project" value="TreeGrafter"/>
</dbReference>
<feature type="region of interest" description="Disordered" evidence="13">
    <location>
        <begin position="1727"/>
        <end position="1777"/>
    </location>
</feature>
<evidence type="ECO:0000256" key="12">
    <source>
        <dbReference type="PROSITE-ProRule" id="PRU00043"/>
    </source>
</evidence>
<dbReference type="PANTHER" id="PTHR24027:SF442">
    <property type="entry name" value="PROTOCADHERIN-15 ISOFORM X1"/>
    <property type="match status" value="1"/>
</dbReference>
<feature type="compositionally biased region" description="Low complexity" evidence="13">
    <location>
        <begin position="2331"/>
        <end position="2359"/>
    </location>
</feature>
<feature type="domain" description="Cadherin" evidence="15">
    <location>
        <begin position="402"/>
        <end position="515"/>
    </location>
</feature>
<evidence type="ECO:0000256" key="2">
    <source>
        <dbReference type="ARBA" id="ARBA00022475"/>
    </source>
</evidence>
<dbReference type="Pfam" id="PF00028">
    <property type="entry name" value="Cadherin"/>
    <property type="match status" value="9"/>
</dbReference>
<keyword evidence="17" id="KW-1185">Reference proteome</keyword>
<feature type="compositionally biased region" description="Low complexity" evidence="13">
    <location>
        <begin position="2245"/>
        <end position="2256"/>
    </location>
</feature>
<feature type="domain" description="Cadherin" evidence="15">
    <location>
        <begin position="284"/>
        <end position="401"/>
    </location>
</feature>
<dbReference type="InterPro" id="IPR002126">
    <property type="entry name" value="Cadherin-like_dom"/>
</dbReference>
<feature type="domain" description="Cadherin" evidence="15">
    <location>
        <begin position="933"/>
        <end position="1041"/>
    </location>
</feature>
<keyword evidence="9" id="KW-0472">Membrane</keyword>
<reference evidence="16" key="1">
    <citation type="journal article" date="2023" name="Science">
        <title>Genome structures resolve the early diversification of teleost fishes.</title>
        <authorList>
            <person name="Parey E."/>
            <person name="Louis A."/>
            <person name="Montfort J."/>
            <person name="Bouchez O."/>
            <person name="Roques C."/>
            <person name="Iampietro C."/>
            <person name="Lluch J."/>
            <person name="Castinel A."/>
            <person name="Donnadieu C."/>
            <person name="Desvignes T."/>
            <person name="Floi Bucao C."/>
            <person name="Jouanno E."/>
            <person name="Wen M."/>
            <person name="Mejri S."/>
            <person name="Dirks R."/>
            <person name="Jansen H."/>
            <person name="Henkel C."/>
            <person name="Chen W.J."/>
            <person name="Zahm M."/>
            <person name="Cabau C."/>
            <person name="Klopp C."/>
            <person name="Thompson A.W."/>
            <person name="Robinson-Rechavi M."/>
            <person name="Braasch I."/>
            <person name="Lecointre G."/>
            <person name="Bobe J."/>
            <person name="Postlethwait J.H."/>
            <person name="Berthelot C."/>
            <person name="Roest Crollius H."/>
            <person name="Guiguen Y."/>
        </authorList>
    </citation>
    <scope>NUCLEOTIDE SEQUENCE</scope>
    <source>
        <strain evidence="16">Concon-B</strain>
    </source>
</reference>
<keyword evidence="6 12" id="KW-0106">Calcium</keyword>
<gene>
    <name evidence="16" type="ORF">COCON_G00036750</name>
</gene>
<dbReference type="GO" id="GO:0005509">
    <property type="term" value="F:calcium ion binding"/>
    <property type="evidence" value="ECO:0007669"/>
    <property type="project" value="UniProtKB-UniRule"/>
</dbReference>
<feature type="compositionally biased region" description="Pro residues" evidence="13">
    <location>
        <begin position="1751"/>
        <end position="1764"/>
    </location>
</feature>
<feature type="compositionally biased region" description="Low complexity" evidence="13">
    <location>
        <begin position="1736"/>
        <end position="1750"/>
    </location>
</feature>
<dbReference type="SUPFAM" id="SSF49313">
    <property type="entry name" value="Cadherin-like"/>
    <property type="match status" value="10"/>
</dbReference>
<comment type="subcellular location">
    <subcellularLocation>
        <location evidence="1">Cell membrane</location>
        <topology evidence="1">Single-pass type I membrane protein</topology>
    </subcellularLocation>
</comment>
<feature type="compositionally biased region" description="Polar residues" evidence="13">
    <location>
        <begin position="1495"/>
        <end position="1504"/>
    </location>
</feature>
<keyword evidence="7" id="KW-0130">Cell adhesion</keyword>
<dbReference type="GO" id="GO:0050953">
    <property type="term" value="P:sensory perception of light stimulus"/>
    <property type="evidence" value="ECO:0007669"/>
    <property type="project" value="UniProtKB-ARBA"/>
</dbReference>
<feature type="compositionally biased region" description="Acidic residues" evidence="13">
    <location>
        <begin position="2382"/>
        <end position="2394"/>
    </location>
</feature>
<evidence type="ECO:0000256" key="6">
    <source>
        <dbReference type="ARBA" id="ARBA00022837"/>
    </source>
</evidence>
<dbReference type="InterPro" id="IPR041149">
    <property type="entry name" value="EC_dom"/>
</dbReference>
<evidence type="ECO:0000256" key="13">
    <source>
        <dbReference type="SAM" id="MobiDB-lite"/>
    </source>
</evidence>